<keyword evidence="3" id="KW-1185">Reference proteome</keyword>
<name>Q083P5_SHEFN</name>
<dbReference type="OrthoDB" id="9834854at2"/>
<dbReference type="EMBL" id="CP000447">
    <property type="protein sequence ID" value="ABI71520.1"/>
    <property type="molecule type" value="Genomic_DNA"/>
</dbReference>
<keyword evidence="1" id="KW-0472">Membrane</keyword>
<dbReference type="Proteomes" id="UP000000684">
    <property type="component" value="Chromosome"/>
</dbReference>
<sequence>MDVWIERFDRVLTIIRPKAYNVIARIIIGLGIALVAESQLNILQAVIVASYESMFGYSEVLRKFIEGSSNPWIGLFLIVIGLIYHYFMTVGKQQIDLRLSQIPQKPILDLKLLNADLVPYENHSLNLRGGIVILPKDEIPEYKITYNIPQMSALNTFRNISLNPKFYKERSDFLKVWGGAELISLKLSNLTSVLATGVKIEITLPRMKGVSADNTKDDFPKYPAEKSTSQFSMPTYHNKPVHYDIKRSHNDKEYNFTWEVNDIQANTTSISDTYIFLRVEQNVDMEIKIFCDQYVFPVTEIYRVTKSKLSHSISISEITGNKESFDELVDKFIMDGYIQRVAIKRFQEYEHENQEVIPRS</sequence>
<proteinExistence type="predicted"/>
<reference evidence="2 3" key="1">
    <citation type="submission" date="2006-08" db="EMBL/GenBank/DDBJ databases">
        <title>Complete sequence of Shewanella frigidimarina NCIMB 400.</title>
        <authorList>
            <consortium name="US DOE Joint Genome Institute"/>
            <person name="Copeland A."/>
            <person name="Lucas S."/>
            <person name="Lapidus A."/>
            <person name="Barry K."/>
            <person name="Detter J.C."/>
            <person name="Glavina del Rio T."/>
            <person name="Hammon N."/>
            <person name="Israni S."/>
            <person name="Dalin E."/>
            <person name="Tice H."/>
            <person name="Pitluck S."/>
            <person name="Fredrickson J.K."/>
            <person name="Kolker E."/>
            <person name="McCuel L.A."/>
            <person name="DiChristina T."/>
            <person name="Nealson K.H."/>
            <person name="Newman D."/>
            <person name="Tiedje J.M."/>
            <person name="Zhou J."/>
            <person name="Romine M.F."/>
            <person name="Culley D.E."/>
            <person name="Serres M."/>
            <person name="Chertkov O."/>
            <person name="Brettin T."/>
            <person name="Bruce D."/>
            <person name="Han C."/>
            <person name="Tapia R."/>
            <person name="Gilna P."/>
            <person name="Schmutz J."/>
            <person name="Larimer F."/>
            <person name="Land M."/>
            <person name="Hauser L."/>
            <person name="Kyrpides N."/>
            <person name="Mikhailova N."/>
            <person name="Richardson P."/>
        </authorList>
    </citation>
    <scope>NUCLEOTIDE SEQUENCE [LARGE SCALE GENOMIC DNA]</scope>
    <source>
        <strain evidence="2 3">NCIMB 400</strain>
    </source>
</reference>
<gene>
    <name evidence="2" type="ordered locus">Sfri_1669</name>
</gene>
<dbReference type="KEGG" id="sfr:Sfri_1669"/>
<dbReference type="HOGENOM" id="CLU_769244_0_0_6"/>
<keyword evidence="1" id="KW-1133">Transmembrane helix</keyword>
<organism evidence="2 3">
    <name type="scientific">Shewanella frigidimarina (strain NCIMB 400)</name>
    <dbReference type="NCBI Taxonomy" id="318167"/>
    <lineage>
        <taxon>Bacteria</taxon>
        <taxon>Pseudomonadati</taxon>
        <taxon>Pseudomonadota</taxon>
        <taxon>Gammaproteobacteria</taxon>
        <taxon>Alteromonadales</taxon>
        <taxon>Shewanellaceae</taxon>
        <taxon>Shewanella</taxon>
    </lineage>
</organism>
<dbReference type="eggNOG" id="ENOG50347NQ">
    <property type="taxonomic scope" value="Bacteria"/>
</dbReference>
<dbReference type="RefSeq" id="WP_011637136.1">
    <property type="nucleotide sequence ID" value="NC_008345.1"/>
</dbReference>
<protein>
    <submittedName>
        <fullName evidence="2">Uncharacterized protein</fullName>
    </submittedName>
</protein>
<feature type="transmembrane region" description="Helical" evidence="1">
    <location>
        <begin position="26"/>
        <end position="51"/>
    </location>
</feature>
<feature type="transmembrane region" description="Helical" evidence="1">
    <location>
        <begin position="71"/>
        <end position="88"/>
    </location>
</feature>
<evidence type="ECO:0000313" key="2">
    <source>
        <dbReference type="EMBL" id="ABI71520.1"/>
    </source>
</evidence>
<evidence type="ECO:0000256" key="1">
    <source>
        <dbReference type="SAM" id="Phobius"/>
    </source>
</evidence>
<keyword evidence="1" id="KW-0812">Transmembrane</keyword>
<dbReference type="AlphaFoldDB" id="Q083P5"/>
<accession>Q083P5</accession>
<evidence type="ECO:0000313" key="3">
    <source>
        <dbReference type="Proteomes" id="UP000000684"/>
    </source>
</evidence>
<dbReference type="GeneID" id="41837035"/>